<name>A0A9W7XGX1_9FUNG</name>
<dbReference type="PANTHER" id="PTHR14042:SF24">
    <property type="entry name" value="PROTEIN DOPEY-1 HOMOLOG"/>
    <property type="match status" value="1"/>
</dbReference>
<dbReference type="PANTHER" id="PTHR14042">
    <property type="entry name" value="DOPEY-RELATED"/>
    <property type="match status" value="1"/>
</dbReference>
<dbReference type="Pfam" id="PF04118">
    <property type="entry name" value="Dopey_N"/>
    <property type="match status" value="1"/>
</dbReference>
<keyword evidence="12" id="KW-1185">Reference proteome</keyword>
<keyword evidence="2" id="KW-0813">Transport</keyword>
<reference evidence="11" key="1">
    <citation type="submission" date="2022-07" db="EMBL/GenBank/DDBJ databases">
        <title>Phylogenomic reconstructions and comparative analyses of Kickxellomycotina fungi.</title>
        <authorList>
            <person name="Reynolds N.K."/>
            <person name="Stajich J.E."/>
            <person name="Barry K."/>
            <person name="Grigoriev I.V."/>
            <person name="Crous P."/>
            <person name="Smith M.E."/>
        </authorList>
    </citation>
    <scope>NUCLEOTIDE SEQUENCE</scope>
    <source>
        <strain evidence="11">NBRC 105413</strain>
    </source>
</reference>
<evidence type="ECO:0000256" key="1">
    <source>
        <dbReference type="ARBA" id="ARBA00004395"/>
    </source>
</evidence>
<feature type="compositionally biased region" description="Polar residues" evidence="7">
    <location>
        <begin position="1467"/>
        <end position="1477"/>
    </location>
</feature>
<organism evidence="11 12">
    <name type="scientific">Coemansia asiatica</name>
    <dbReference type="NCBI Taxonomy" id="1052880"/>
    <lineage>
        <taxon>Eukaryota</taxon>
        <taxon>Fungi</taxon>
        <taxon>Fungi incertae sedis</taxon>
        <taxon>Zoopagomycota</taxon>
        <taxon>Kickxellomycotina</taxon>
        <taxon>Kickxellomycetes</taxon>
        <taxon>Kickxellales</taxon>
        <taxon>Kickxellaceae</taxon>
        <taxon>Coemansia</taxon>
    </lineage>
</organism>
<dbReference type="InterPro" id="IPR007249">
    <property type="entry name" value="DOP1_N"/>
</dbReference>
<dbReference type="Pfam" id="PF24597">
    <property type="entry name" value="TPR_DOP1_M"/>
    <property type="match status" value="1"/>
</dbReference>
<feature type="region of interest" description="Disordered" evidence="7">
    <location>
        <begin position="1"/>
        <end position="63"/>
    </location>
</feature>
<evidence type="ECO:0000259" key="10">
    <source>
        <dbReference type="Pfam" id="PF24598"/>
    </source>
</evidence>
<dbReference type="InterPro" id="IPR056457">
    <property type="entry name" value="DOP1_C"/>
</dbReference>
<comment type="similarity">
    <text evidence="6">Belongs to the DOP1 family.</text>
</comment>
<evidence type="ECO:0008006" key="13">
    <source>
        <dbReference type="Google" id="ProtNLM"/>
    </source>
</evidence>
<feature type="domain" description="DOP1-like C-terminal" evidence="10">
    <location>
        <begin position="1592"/>
        <end position="2020"/>
    </location>
</feature>
<gene>
    <name evidence="11" type="ORF">LPJ64_004018</name>
</gene>
<evidence type="ECO:0000256" key="4">
    <source>
        <dbReference type="ARBA" id="ARBA00023034"/>
    </source>
</evidence>
<dbReference type="InterPro" id="IPR040314">
    <property type="entry name" value="DOP1"/>
</dbReference>
<keyword evidence="4" id="KW-0333">Golgi apparatus</keyword>
<dbReference type="InterPro" id="IPR016024">
    <property type="entry name" value="ARM-type_fold"/>
</dbReference>
<dbReference type="GO" id="GO:0005802">
    <property type="term" value="C:trans-Golgi network"/>
    <property type="evidence" value="ECO:0007669"/>
    <property type="project" value="TreeGrafter"/>
</dbReference>
<feature type="region of interest" description="Disordered" evidence="7">
    <location>
        <begin position="1448"/>
        <end position="1477"/>
    </location>
</feature>
<dbReference type="InterPro" id="IPR056458">
    <property type="entry name" value="TPR_DOP1_M"/>
</dbReference>
<feature type="compositionally biased region" description="Basic and acidic residues" evidence="7">
    <location>
        <begin position="1"/>
        <end position="23"/>
    </location>
</feature>
<comment type="subcellular location">
    <subcellularLocation>
        <location evidence="1">Golgi apparatus membrane</location>
        <topology evidence="1">Peripheral membrane protein</topology>
    </subcellularLocation>
</comment>
<evidence type="ECO:0000259" key="8">
    <source>
        <dbReference type="Pfam" id="PF04118"/>
    </source>
</evidence>
<evidence type="ECO:0000256" key="5">
    <source>
        <dbReference type="ARBA" id="ARBA00023136"/>
    </source>
</evidence>
<protein>
    <recommendedName>
        <fullName evidence="13">Dopey N-terminal domain-containing protein</fullName>
    </recommendedName>
</protein>
<proteinExistence type="inferred from homology"/>
<evidence type="ECO:0000256" key="3">
    <source>
        <dbReference type="ARBA" id="ARBA00022927"/>
    </source>
</evidence>
<evidence type="ECO:0000313" key="12">
    <source>
        <dbReference type="Proteomes" id="UP001145021"/>
    </source>
</evidence>
<feature type="domain" description="DOP1-like middle TPR" evidence="9">
    <location>
        <begin position="362"/>
        <end position="559"/>
    </location>
</feature>
<dbReference type="SUPFAM" id="SSF48371">
    <property type="entry name" value="ARM repeat"/>
    <property type="match status" value="1"/>
</dbReference>
<sequence>MSDMTLKNKEKRASLSSESKEEQPTDNSTQNEKSKRANPLLSSSFETDLSSPRRRRFEDRSKAYQSDPKYQKYVQLVERNLQSFDYVSEWADVTAFLTKLGRSFEIYSKFAVVPHKETVAKRLAQCLNPALPTGVHQKVLGIYEQIFRQIGSNQLVADLQLYAYGLFPFMRNASLKSKPQLLDIFEEFFIPLGPSLRPCMKSFAAGLLPGLEEGSVDLFNRVMQLLDKLKDTVDAAFFFQTMFLIMITNSKQRESALKYLAQRLPVFTSEDDIAAVCGEDSSLMARALAATLTDSKSLVLRAALDLIMIRFPLRTNVFEIRDLTLLLKHAAEVVLKKDMSLNRRLYTWLLGPSETDAEQILYFSQYAQKHLTEALLGSFAAMGSDPDRQHTVVRVLIGLMDKPLISQPVLDSMFVPLLQLLISEREARGSERVLPVKLASISRMLVEMLDPMFTWSSVISQLTDLIGNDSESLDVGCVAKALQLVLFFVQTFELDDESSLQVHIPMVLISVLSSVERALAQQKIQKQMHLVCCFTRLAIELLTRIPKSVFIDDSEVAEETAADGCARIVATLDVSALFGTTRSFYRINRIDQERSSSGDSIEQVERSAAEVVRGSGLLYSIIRLCKNISAHLSLFIVHVATSQKDTSKTEKLAVLATEDICHVMKQAVTYSRDFMELPELSRCTLPLPEPAPYGQYQIAHPDLWVPAFISVVCQANDFGALKISLLTLLQFVECGALQKSVFLENDTLANFVQRLWSSLTPDRAAENFQATQLLYMLRNTVDAQVVERLLASKLANLDSSYSRELSRYSVFWHNMRFTQRKYEYGSENGIFDPLAFSRLLLLVLDGAISSADLGLTVDEGDGYGATSVLTQQTASQAWIDASAGDWEYILQTLLILLLVSIRTQKRIYSTVLAVGYASECQEYSSEFDYPRIAYYLDTIQRYLLCAGDDVILSMLSTKPSSSIITKACESFSFAGASWMQVLVSTAAEFALTDAPNCTETDSSAVDSMRAKATSLASYLVSRSLVLWPVSFISKLQTRVIDALLFCVLYHRISIQPPLLDLFSALVCAKVNLDPGQTVTVPASAATAAAAPAMAGVSAIADLTLFSRLVLAALTMQLSIVALSKWVKTIRLCLPSIQDHISSGGVSVSEDRDLMRSLALPCLHSLRLLLSQCSEYFAKANDLQFAATRRRVTRRQLQRRLVPLFAIPSEAHAGDCENENGIDNDDGSSCMSIDALAVLLDAFDLFLSLCLRNADHLVSAEAAAAAGASVNRPSSRASSNSVQSNFSSSGSGAMGPIPILKFVSNIFGQDEASLSDAAADGDAAQSAERDDAESLTRASKDDETDSLGFSLVTVLSVMRELWMAFGGPPQPPKADTAITESQMLLSDFGVSSLTLNENSEDHVKHAIHSQITKILEHAVSTQPAEVTEAMVALWISDNPQWITHLDTTARNGSAHSRTRRRQSSASSMHSGKSPSTISRELVTSSAVSVLEEAPLETVDWSWSASDLLETVSGRSTVSILTTLLNGLHIRSIDPVSGAMQSSASGNTLSASSADSPVSTRFSNIDDIAVIRFIELYTRHQLTARLSSVLVPHVVSLLRDYNNNAQQHKLILPFLLRMFTELCERVASNSTQTQSQGPSHRVYSQELCATYARLVDNCILIAGRSFDQTTWLRRANLDSAGGAGGLVIRTGLRSGSSNDCVLSEDDLIDQILSFISSCVIPQFALLVPDYELQVSIATNLMHYAVVPAFKSHMTGGYSGPAQAITSRSQHFSLVLRCLAALSQQASLMKVWKREVWEFFCDSKFFPESTTSQHTTMTPALAQLWRHLVRTLLTSEKERFAEVLGKISSASSGPALFANREHEAQMRAISLRRLSFVVWAGATNQYLTSLPQIQERLVDILKNSPHPVVQMEVFLCLRVLLCRMSNNHMSSFWPMLLTELMRLCNQQLAREGREDPEQANLFMAACKFLDLLFVLGSDEFLVHQWIFITDTIDALYGSRSVSSALLDQLSSRLLSIPSKTSRRHNLHHSGDHANVAGHRNAATESSLEDIETYPKALLSDSADPTNLVYQHISSAAAELAKSGAIGLISSSDLQTLSGHPLKRPIIRSRSVASIRDLDAFVHNASLQTYQAAYTMAEPDIEFIEALLVSDLMYFDFASPAAATNSAFASSPLNNEGDSRADF</sequence>
<feature type="domain" description="DOP1 N-terminal" evidence="8">
    <location>
        <begin position="67"/>
        <end position="353"/>
    </location>
</feature>
<feature type="region of interest" description="Disordered" evidence="7">
    <location>
        <begin position="1316"/>
        <end position="1340"/>
    </location>
</feature>
<feature type="compositionally biased region" description="Low complexity" evidence="7">
    <location>
        <begin position="1316"/>
        <end position="1325"/>
    </location>
</feature>
<dbReference type="GO" id="GO:0005829">
    <property type="term" value="C:cytosol"/>
    <property type="evidence" value="ECO:0007669"/>
    <property type="project" value="GOC"/>
</dbReference>
<feature type="compositionally biased region" description="Basic and acidic residues" evidence="7">
    <location>
        <begin position="1326"/>
        <end position="1340"/>
    </location>
</feature>
<evidence type="ECO:0000259" key="9">
    <source>
        <dbReference type="Pfam" id="PF24597"/>
    </source>
</evidence>
<dbReference type="GO" id="GO:0015031">
    <property type="term" value="P:protein transport"/>
    <property type="evidence" value="ECO:0007669"/>
    <property type="project" value="UniProtKB-KW"/>
</dbReference>
<evidence type="ECO:0000256" key="7">
    <source>
        <dbReference type="SAM" id="MobiDB-lite"/>
    </source>
</evidence>
<evidence type="ECO:0000313" key="11">
    <source>
        <dbReference type="EMBL" id="KAJ1644296.1"/>
    </source>
</evidence>
<comment type="caution">
    <text evidence="11">The sequence shown here is derived from an EMBL/GenBank/DDBJ whole genome shotgun (WGS) entry which is preliminary data.</text>
</comment>
<evidence type="ECO:0000256" key="2">
    <source>
        <dbReference type="ARBA" id="ARBA00022448"/>
    </source>
</evidence>
<accession>A0A9W7XGX1</accession>
<dbReference type="Proteomes" id="UP001145021">
    <property type="component" value="Unassembled WGS sequence"/>
</dbReference>
<dbReference type="Pfam" id="PF24598">
    <property type="entry name" value="DOP1_C"/>
    <property type="match status" value="1"/>
</dbReference>
<dbReference type="GO" id="GO:0000139">
    <property type="term" value="C:Golgi membrane"/>
    <property type="evidence" value="ECO:0007669"/>
    <property type="project" value="UniProtKB-SubCell"/>
</dbReference>
<dbReference type="GO" id="GO:0006895">
    <property type="term" value="P:Golgi to endosome transport"/>
    <property type="evidence" value="ECO:0007669"/>
    <property type="project" value="InterPro"/>
</dbReference>
<evidence type="ECO:0000256" key="6">
    <source>
        <dbReference type="ARBA" id="ARBA00046326"/>
    </source>
</evidence>
<dbReference type="GO" id="GO:0005768">
    <property type="term" value="C:endosome"/>
    <property type="evidence" value="ECO:0007669"/>
    <property type="project" value="TreeGrafter"/>
</dbReference>
<feature type="compositionally biased region" description="Polar residues" evidence="7">
    <location>
        <begin position="40"/>
        <end position="50"/>
    </location>
</feature>
<dbReference type="EMBL" id="JANBOH010000177">
    <property type="protein sequence ID" value="KAJ1644296.1"/>
    <property type="molecule type" value="Genomic_DNA"/>
</dbReference>
<keyword evidence="5" id="KW-0472">Membrane</keyword>
<keyword evidence="3" id="KW-0653">Protein transport</keyword>
<feature type="region of interest" description="Disordered" evidence="7">
    <location>
        <begin position="1268"/>
        <end position="1290"/>
    </location>
</feature>